<dbReference type="PANTHER" id="PTHR31552">
    <property type="entry name" value="SERPENTINE RECEPTOR CLASS GAMMA"/>
    <property type="match status" value="1"/>
</dbReference>
<evidence type="ECO:0000313" key="3">
    <source>
        <dbReference type="WBParaSite" id="SPAL_0000170500.1"/>
    </source>
</evidence>
<dbReference type="SUPFAM" id="SSF81321">
    <property type="entry name" value="Family A G protein-coupled receptor-like"/>
    <property type="match status" value="1"/>
</dbReference>
<dbReference type="WBParaSite" id="SPAL_0000170500.1">
    <property type="protein sequence ID" value="SPAL_0000170500.1"/>
    <property type="gene ID" value="SPAL_0000170500"/>
</dbReference>
<dbReference type="PANTHER" id="PTHR31552:SF8">
    <property type="entry name" value="SERPENTINE RECEPTOR CLASS GAMMA"/>
    <property type="match status" value="1"/>
</dbReference>
<feature type="transmembrane region" description="Helical" evidence="1">
    <location>
        <begin position="126"/>
        <end position="149"/>
    </location>
</feature>
<dbReference type="AlphaFoldDB" id="A0A0N5B6L7"/>
<keyword evidence="2" id="KW-1185">Reference proteome</keyword>
<dbReference type="Pfam" id="PF10323">
    <property type="entry name" value="7TM_GPCR_Srv"/>
    <property type="match status" value="1"/>
</dbReference>
<dbReference type="Proteomes" id="UP000046392">
    <property type="component" value="Unplaced"/>
</dbReference>
<keyword evidence="1" id="KW-0472">Membrane</keyword>
<proteinExistence type="predicted"/>
<feature type="transmembrane region" description="Helical" evidence="1">
    <location>
        <begin position="216"/>
        <end position="235"/>
    </location>
</feature>
<feature type="transmembrane region" description="Helical" evidence="1">
    <location>
        <begin position="51"/>
        <end position="73"/>
    </location>
</feature>
<evidence type="ECO:0000256" key="1">
    <source>
        <dbReference type="SAM" id="Phobius"/>
    </source>
</evidence>
<feature type="transmembrane region" description="Helical" evidence="1">
    <location>
        <begin position="255"/>
        <end position="277"/>
    </location>
</feature>
<evidence type="ECO:0000313" key="2">
    <source>
        <dbReference type="Proteomes" id="UP000046392"/>
    </source>
</evidence>
<keyword evidence="1" id="KW-1133">Transmembrane helix</keyword>
<accession>A0A0N5B6L7</accession>
<feature type="transmembrane region" description="Helical" evidence="1">
    <location>
        <begin position="85"/>
        <end position="105"/>
    </location>
</feature>
<organism evidence="2 3">
    <name type="scientific">Strongyloides papillosus</name>
    <name type="common">Intestinal threadworm</name>
    <dbReference type="NCBI Taxonomy" id="174720"/>
    <lineage>
        <taxon>Eukaryota</taxon>
        <taxon>Metazoa</taxon>
        <taxon>Ecdysozoa</taxon>
        <taxon>Nematoda</taxon>
        <taxon>Chromadorea</taxon>
        <taxon>Rhabditida</taxon>
        <taxon>Tylenchina</taxon>
        <taxon>Panagrolaimomorpha</taxon>
        <taxon>Strongyloidoidea</taxon>
        <taxon>Strongyloididae</taxon>
        <taxon>Strongyloides</taxon>
    </lineage>
</organism>
<feature type="transmembrane region" description="Helical" evidence="1">
    <location>
        <begin position="169"/>
        <end position="195"/>
    </location>
</feature>
<dbReference type="Gene3D" id="1.20.1070.10">
    <property type="entry name" value="Rhodopsin 7-helix transmembrane proteins"/>
    <property type="match status" value="1"/>
</dbReference>
<protein>
    <submittedName>
        <fullName evidence="3">Serpentine receptor class gamma</fullName>
    </submittedName>
</protein>
<name>A0A0N5B6L7_STREA</name>
<dbReference type="InterPro" id="IPR019426">
    <property type="entry name" value="7TM_GPCR_serpentine_rcpt_Srv"/>
</dbReference>
<feature type="transmembrane region" description="Helical" evidence="1">
    <location>
        <begin position="12"/>
        <end position="30"/>
    </location>
</feature>
<reference evidence="3" key="1">
    <citation type="submission" date="2017-02" db="UniProtKB">
        <authorList>
            <consortium name="WormBaseParasite"/>
        </authorList>
    </citation>
    <scope>IDENTIFICATION</scope>
</reference>
<sequence length="324" mass="38607">MPFPIEEKLLLSFEIFSFTLYFIIIIYLNLHYKKNKEFFSLPFIIQFTFNGICDLVSASSVIFFRKIAIWGWLRDYFEENDWVTILYRLVFYQFTSLTITGNFLITLNRYMTMANPIFYKNKWTPNFAICIVILQILVCFGIFSHLYFVDAVFVYDASIPTWYFTKSKWIYSLFDSICLTSISWFSAIGTGVLNFKICLQYSKIMKSAVGSKRKNKICLFVFTLITCTFLYITAIQQTVRLKSAIDKDRRLRNLMNYYFFYMLPMLSCIHAYLMIFLSRKIREDFFSWFYRCILGREFTTVTSIGQPSKWTVPNHNVLKSFYKS</sequence>
<keyword evidence="1" id="KW-0812">Transmembrane</keyword>